<evidence type="ECO:0000313" key="1">
    <source>
        <dbReference type="EMBL" id="GME78338.1"/>
    </source>
</evidence>
<name>A0ACB5T0M1_AMBMO</name>
<sequence>MSTTKNFNVDEILSELTLKEKVALLSLHDSWHLTEIPRLSIPPIRLSDGPNGVRGTTFYNGIKSACFSCGTGLGSTWDTELLEKAGHLMSIEARHKGVHCILGPTCNIQRSPLGGRGFESFSEDPYLSGMAAASIVKGIQSGGVAATIKHFVCNDFEDQRNSVNAIVSERALREVYLMPFQLATKYANPKSFMTCYNRVQGEHVSNSKKLITDLLRKEWGWDGLVMSDWFGVYNCEKSLEAGLDLECPDSTICH</sequence>
<dbReference type="EMBL" id="BSXS01002156">
    <property type="protein sequence ID" value="GME78338.1"/>
    <property type="molecule type" value="Genomic_DNA"/>
</dbReference>
<reference evidence="1" key="1">
    <citation type="submission" date="2023-04" db="EMBL/GenBank/DDBJ databases">
        <title>Ambrosiozyma monospora NBRC 10751.</title>
        <authorList>
            <person name="Ichikawa N."/>
            <person name="Sato H."/>
            <person name="Tonouchi N."/>
        </authorList>
    </citation>
    <scope>NUCLEOTIDE SEQUENCE</scope>
    <source>
        <strain evidence="1">NBRC 10751</strain>
    </source>
</reference>
<protein>
    <submittedName>
        <fullName evidence="1">Unnamed protein product</fullName>
    </submittedName>
</protein>
<keyword evidence="2" id="KW-1185">Reference proteome</keyword>
<comment type="caution">
    <text evidence="1">The sequence shown here is derived from an EMBL/GenBank/DDBJ whole genome shotgun (WGS) entry which is preliminary data.</text>
</comment>
<proteinExistence type="predicted"/>
<dbReference type="Proteomes" id="UP001165064">
    <property type="component" value="Unassembled WGS sequence"/>
</dbReference>
<evidence type="ECO:0000313" key="2">
    <source>
        <dbReference type="Proteomes" id="UP001165064"/>
    </source>
</evidence>
<gene>
    <name evidence="1" type="ORF">Amon02_000339900</name>
</gene>
<accession>A0ACB5T0M1</accession>
<organism evidence="1 2">
    <name type="scientific">Ambrosiozyma monospora</name>
    <name type="common">Yeast</name>
    <name type="synonym">Endomycopsis monosporus</name>
    <dbReference type="NCBI Taxonomy" id="43982"/>
    <lineage>
        <taxon>Eukaryota</taxon>
        <taxon>Fungi</taxon>
        <taxon>Dikarya</taxon>
        <taxon>Ascomycota</taxon>
        <taxon>Saccharomycotina</taxon>
        <taxon>Pichiomycetes</taxon>
        <taxon>Pichiales</taxon>
        <taxon>Pichiaceae</taxon>
        <taxon>Ambrosiozyma</taxon>
    </lineage>
</organism>